<sequence>MLSERERHLLELIEADLAAGDKRFAAAMRAGRPKPPREYRRTWTVVLAVLAVLGVAAVILTGHWAAVLVLVAIAVVALIRFVRRRLD</sequence>
<evidence type="ECO:0008006" key="4">
    <source>
        <dbReference type="Google" id="ProtNLM"/>
    </source>
</evidence>
<keyword evidence="1" id="KW-0812">Transmembrane</keyword>
<feature type="transmembrane region" description="Helical" evidence="1">
    <location>
        <begin position="65"/>
        <end position="82"/>
    </location>
</feature>
<accession>A0A8J3Z1T8</accession>
<evidence type="ECO:0000256" key="1">
    <source>
        <dbReference type="SAM" id="Phobius"/>
    </source>
</evidence>
<keyword evidence="3" id="KW-1185">Reference proteome</keyword>
<protein>
    <recommendedName>
        <fullName evidence="4">DUF3040 domain-containing protein</fullName>
    </recommendedName>
</protein>
<dbReference type="InterPro" id="IPR021401">
    <property type="entry name" value="DUF3040"/>
</dbReference>
<keyword evidence="1" id="KW-0472">Membrane</keyword>
<evidence type="ECO:0000313" key="3">
    <source>
        <dbReference type="Proteomes" id="UP000612585"/>
    </source>
</evidence>
<dbReference type="Pfam" id="PF11239">
    <property type="entry name" value="DUF3040"/>
    <property type="match status" value="1"/>
</dbReference>
<evidence type="ECO:0000313" key="2">
    <source>
        <dbReference type="EMBL" id="GIJ53615.1"/>
    </source>
</evidence>
<name>A0A8J3Z1T8_9ACTN</name>
<dbReference type="AlphaFoldDB" id="A0A8J3Z1T8"/>
<keyword evidence="1" id="KW-1133">Transmembrane helix</keyword>
<dbReference type="EMBL" id="BOPG01000008">
    <property type="protein sequence ID" value="GIJ53615.1"/>
    <property type="molecule type" value="Genomic_DNA"/>
</dbReference>
<proteinExistence type="predicted"/>
<organism evidence="2 3">
    <name type="scientific">Virgisporangium aurantiacum</name>
    <dbReference type="NCBI Taxonomy" id="175570"/>
    <lineage>
        <taxon>Bacteria</taxon>
        <taxon>Bacillati</taxon>
        <taxon>Actinomycetota</taxon>
        <taxon>Actinomycetes</taxon>
        <taxon>Micromonosporales</taxon>
        <taxon>Micromonosporaceae</taxon>
        <taxon>Virgisporangium</taxon>
    </lineage>
</organism>
<dbReference type="RefSeq" id="WP_203988044.1">
    <property type="nucleotide sequence ID" value="NZ_BOPG01000008.1"/>
</dbReference>
<feature type="transmembrane region" description="Helical" evidence="1">
    <location>
        <begin position="42"/>
        <end position="59"/>
    </location>
</feature>
<gene>
    <name evidence="2" type="ORF">Vau01_011310</name>
</gene>
<comment type="caution">
    <text evidence="2">The sequence shown here is derived from an EMBL/GenBank/DDBJ whole genome shotgun (WGS) entry which is preliminary data.</text>
</comment>
<dbReference type="Proteomes" id="UP000612585">
    <property type="component" value="Unassembled WGS sequence"/>
</dbReference>
<reference evidence="2" key="1">
    <citation type="submission" date="2021-01" db="EMBL/GenBank/DDBJ databases">
        <title>Whole genome shotgun sequence of Virgisporangium aurantiacum NBRC 16421.</title>
        <authorList>
            <person name="Komaki H."/>
            <person name="Tamura T."/>
        </authorList>
    </citation>
    <scope>NUCLEOTIDE SEQUENCE</scope>
    <source>
        <strain evidence="2">NBRC 16421</strain>
    </source>
</reference>